<keyword evidence="1" id="KW-0813">Transport</keyword>
<evidence type="ECO:0000256" key="13">
    <source>
        <dbReference type="ARBA" id="ARBA00034099"/>
    </source>
</evidence>
<dbReference type="FunFam" id="2.70.170.10:FF:000030">
    <property type="entry name" value="AcetylCholine Receptor"/>
    <property type="match status" value="1"/>
</dbReference>
<name>A0A3B3T396_9TELE</name>
<feature type="domain" description="Neurotransmitter-gated ion-channel transmembrane" evidence="16">
    <location>
        <begin position="224"/>
        <end position="308"/>
    </location>
</feature>
<dbReference type="SUPFAM" id="SSF90112">
    <property type="entry name" value="Neurotransmitter-gated ion-channel transmembrane pore"/>
    <property type="match status" value="1"/>
</dbReference>
<dbReference type="InterPro" id="IPR006202">
    <property type="entry name" value="Neur_chan_lig-bd"/>
</dbReference>
<evidence type="ECO:0000256" key="10">
    <source>
        <dbReference type="ARBA" id="ARBA00023180"/>
    </source>
</evidence>
<dbReference type="GeneTree" id="ENSGT00940000167172"/>
<reference evidence="17" key="2">
    <citation type="submission" date="2025-09" db="UniProtKB">
        <authorList>
            <consortium name="Ensembl"/>
        </authorList>
    </citation>
    <scope>IDENTIFICATION</scope>
</reference>
<keyword evidence="7 14" id="KW-0472">Membrane</keyword>
<sequence length="404" mass="45927">GGLSAHQASCLGAHGKYAHKLLNDLFAKYSRALRPVQDTDDVINVTLQITVSQIIDMDQRNQILTTYLWIRQVWIDAFLTWKKEDYDGLDAICIPSSYVWRPDIVLYNKYVVLVMGPAFQVYCHWGSPAITKSSCKVDIYFPFDSQKCPLTYGSWTHNGNQMDLHKLLDSADLSDFVENVKWVVFRMPAKKNLILYGCCSDPYPDITYTMHLKRRCLLLHLQSKVSLGVTVLLSLTVFQLLVAEIMPPSESIPLIGKYYITTMTMITASTALSIFIMNIHHCGLEAKPVPPWTRKFILEYLARICFVYDIGENCMTAQSDMAEPPSPAGEPVGEPGGLQYSLFVPSATAPKNIEYIATFCRDQRANQKRTGEWRKVAKVMDCFFMWIFFIMVFLMSVLVICKAI</sequence>
<keyword evidence="5" id="KW-0770">Synapse</keyword>
<dbReference type="PRINTS" id="PR00254">
    <property type="entry name" value="NICOTINICR"/>
</dbReference>
<evidence type="ECO:0000256" key="12">
    <source>
        <dbReference type="ARBA" id="ARBA00023303"/>
    </source>
</evidence>
<dbReference type="SUPFAM" id="SSF63712">
    <property type="entry name" value="Nicotinic receptor ligand binding domain-like"/>
    <property type="match status" value="1"/>
</dbReference>
<evidence type="ECO:0000256" key="6">
    <source>
        <dbReference type="ARBA" id="ARBA00023065"/>
    </source>
</evidence>
<evidence type="ECO:0000256" key="8">
    <source>
        <dbReference type="ARBA" id="ARBA00023157"/>
    </source>
</evidence>
<evidence type="ECO:0000256" key="3">
    <source>
        <dbReference type="ARBA" id="ARBA00022692"/>
    </source>
</evidence>
<dbReference type="InterPro" id="IPR036734">
    <property type="entry name" value="Neur_chan_lig-bd_sf"/>
</dbReference>
<keyword evidence="6" id="KW-0406">Ion transport</keyword>
<evidence type="ECO:0000256" key="5">
    <source>
        <dbReference type="ARBA" id="ARBA00023018"/>
    </source>
</evidence>
<dbReference type="InterPro" id="IPR036719">
    <property type="entry name" value="Neuro-gated_channel_TM_sf"/>
</dbReference>
<feature type="transmembrane region" description="Helical" evidence="14">
    <location>
        <begin position="258"/>
        <end position="279"/>
    </location>
</feature>
<evidence type="ECO:0000259" key="16">
    <source>
        <dbReference type="Pfam" id="PF02932"/>
    </source>
</evidence>
<dbReference type="GO" id="GO:0004888">
    <property type="term" value="F:transmembrane signaling receptor activity"/>
    <property type="evidence" value="ECO:0007669"/>
    <property type="project" value="InterPro"/>
</dbReference>
<protein>
    <submittedName>
        <fullName evidence="17">Cholinergic receptor, nicotinic, alpha 10b</fullName>
    </submittedName>
</protein>
<dbReference type="Gene3D" id="1.20.58.390">
    <property type="entry name" value="Neurotransmitter-gated ion-channel transmembrane domain"/>
    <property type="match status" value="2"/>
</dbReference>
<reference evidence="17" key="1">
    <citation type="submission" date="2025-08" db="UniProtKB">
        <authorList>
            <consortium name="Ensembl"/>
        </authorList>
    </citation>
    <scope>IDENTIFICATION</scope>
</reference>
<feature type="domain" description="Neurotransmitter-gated ion-channel ligand-binding" evidence="15">
    <location>
        <begin position="19"/>
        <end position="215"/>
    </location>
</feature>
<keyword evidence="10" id="KW-0325">Glycoprotein</keyword>
<evidence type="ECO:0000256" key="2">
    <source>
        <dbReference type="ARBA" id="ARBA00022475"/>
    </source>
</evidence>
<proteinExistence type="predicted"/>
<dbReference type="Gene3D" id="2.70.170.10">
    <property type="entry name" value="Neurotransmitter-gated ion-channel ligand-binding domain"/>
    <property type="match status" value="1"/>
</dbReference>
<dbReference type="AlphaFoldDB" id="A0A3B3T396"/>
<feature type="transmembrane region" description="Helical" evidence="14">
    <location>
        <begin position="383"/>
        <end position="401"/>
    </location>
</feature>
<keyword evidence="9" id="KW-0675">Receptor</keyword>
<evidence type="ECO:0000256" key="9">
    <source>
        <dbReference type="ARBA" id="ARBA00023170"/>
    </source>
</evidence>
<evidence type="ECO:0000256" key="11">
    <source>
        <dbReference type="ARBA" id="ARBA00023286"/>
    </source>
</evidence>
<dbReference type="Pfam" id="PF02932">
    <property type="entry name" value="Neur_chan_memb"/>
    <property type="match status" value="1"/>
</dbReference>
<evidence type="ECO:0000256" key="7">
    <source>
        <dbReference type="ARBA" id="ARBA00023136"/>
    </source>
</evidence>
<evidence type="ECO:0000256" key="14">
    <source>
        <dbReference type="SAM" id="Phobius"/>
    </source>
</evidence>
<keyword evidence="3 14" id="KW-0812">Transmembrane</keyword>
<comment type="subcellular location">
    <subcellularLocation>
        <location evidence="13">Synaptic cell membrane</location>
        <topology evidence="13">Multi-pass membrane protein</topology>
    </subcellularLocation>
</comment>
<dbReference type="PANTHER" id="PTHR18945">
    <property type="entry name" value="NEUROTRANSMITTER GATED ION CHANNEL"/>
    <property type="match status" value="1"/>
</dbReference>
<accession>A0A3B3T396</accession>
<keyword evidence="2" id="KW-1003">Cell membrane</keyword>
<evidence type="ECO:0000256" key="1">
    <source>
        <dbReference type="ARBA" id="ARBA00022448"/>
    </source>
</evidence>
<dbReference type="FunFam" id="1.20.58.390:FF:000043">
    <property type="entry name" value="AcetylCholine Receptor"/>
    <property type="match status" value="1"/>
</dbReference>
<evidence type="ECO:0000313" key="17">
    <source>
        <dbReference type="Ensembl" id="ENSPKIP00000037329.1"/>
    </source>
</evidence>
<dbReference type="InterPro" id="IPR006201">
    <property type="entry name" value="Neur_channel"/>
</dbReference>
<keyword evidence="11" id="KW-1071">Ligand-gated ion channel</keyword>
<dbReference type="InterPro" id="IPR038050">
    <property type="entry name" value="Neuro_actylchol_rec"/>
</dbReference>
<dbReference type="GO" id="GO:0045211">
    <property type="term" value="C:postsynaptic membrane"/>
    <property type="evidence" value="ECO:0007669"/>
    <property type="project" value="InterPro"/>
</dbReference>
<dbReference type="Pfam" id="PF02931">
    <property type="entry name" value="Neur_chan_LBD"/>
    <property type="match status" value="1"/>
</dbReference>
<evidence type="ECO:0000313" key="18">
    <source>
        <dbReference type="Proteomes" id="UP000261540"/>
    </source>
</evidence>
<dbReference type="Ensembl" id="ENSPKIT00000018292.1">
    <property type="protein sequence ID" value="ENSPKIP00000037329.1"/>
    <property type="gene ID" value="ENSPKIG00000015528.1"/>
</dbReference>
<dbReference type="Proteomes" id="UP000261540">
    <property type="component" value="Unplaced"/>
</dbReference>
<keyword evidence="18" id="KW-1185">Reference proteome</keyword>
<dbReference type="STRING" id="1676925.ENSPKIP00000037329"/>
<keyword evidence="4 14" id="KW-1133">Transmembrane helix</keyword>
<organism evidence="17 18">
    <name type="scientific">Paramormyrops kingsleyae</name>
    <dbReference type="NCBI Taxonomy" id="1676925"/>
    <lineage>
        <taxon>Eukaryota</taxon>
        <taxon>Metazoa</taxon>
        <taxon>Chordata</taxon>
        <taxon>Craniata</taxon>
        <taxon>Vertebrata</taxon>
        <taxon>Euteleostomi</taxon>
        <taxon>Actinopterygii</taxon>
        <taxon>Neopterygii</taxon>
        <taxon>Teleostei</taxon>
        <taxon>Osteoglossocephala</taxon>
        <taxon>Osteoglossomorpha</taxon>
        <taxon>Osteoglossiformes</taxon>
        <taxon>Mormyridae</taxon>
        <taxon>Paramormyrops</taxon>
    </lineage>
</organism>
<dbReference type="GO" id="GO:0022848">
    <property type="term" value="F:acetylcholine-gated monoatomic cation-selective channel activity"/>
    <property type="evidence" value="ECO:0007669"/>
    <property type="project" value="InterPro"/>
</dbReference>
<keyword evidence="12" id="KW-0407">Ion channel</keyword>
<evidence type="ECO:0000256" key="4">
    <source>
        <dbReference type="ARBA" id="ARBA00022989"/>
    </source>
</evidence>
<evidence type="ECO:0000259" key="15">
    <source>
        <dbReference type="Pfam" id="PF02931"/>
    </source>
</evidence>
<dbReference type="CDD" id="cd19051">
    <property type="entry name" value="LGIC_TM_cation"/>
    <property type="match status" value="1"/>
</dbReference>
<dbReference type="InterPro" id="IPR006029">
    <property type="entry name" value="Neurotrans-gated_channel_TM"/>
</dbReference>
<feature type="transmembrane region" description="Helical" evidence="14">
    <location>
        <begin position="225"/>
        <end position="246"/>
    </location>
</feature>
<keyword evidence="8" id="KW-1015">Disulfide bond</keyword>
<dbReference type="InterPro" id="IPR002394">
    <property type="entry name" value="Nicotinic_acetylcholine_rcpt"/>
</dbReference>